<dbReference type="HOGENOM" id="CLU_1555143_0_0_1"/>
<reference evidence="2" key="1">
    <citation type="journal article" date="2012" name="Nat. Genet.">
        <title>Lifestyle transitions in plant pathogenic Colletotrichum fungi deciphered by genome and transcriptome analyses.</title>
        <authorList>
            <person name="O'Connell R.J."/>
            <person name="Thon M.R."/>
            <person name="Hacquard S."/>
            <person name="Amyotte S.G."/>
            <person name="Kleemann J."/>
            <person name="Torres M.F."/>
            <person name="Damm U."/>
            <person name="Buiate E.A."/>
            <person name="Epstein L."/>
            <person name="Alkan N."/>
            <person name="Altmueller J."/>
            <person name="Alvarado-Balderrama L."/>
            <person name="Bauser C.A."/>
            <person name="Becker C."/>
            <person name="Birren B.W."/>
            <person name="Chen Z."/>
            <person name="Choi J."/>
            <person name="Crouch J.A."/>
            <person name="Duvick J.P."/>
            <person name="Farman M.A."/>
            <person name="Gan P."/>
            <person name="Heiman D."/>
            <person name="Henrissat B."/>
            <person name="Howard R.J."/>
            <person name="Kabbage M."/>
            <person name="Koch C."/>
            <person name="Kracher B."/>
            <person name="Kubo Y."/>
            <person name="Law A.D."/>
            <person name="Lebrun M.-H."/>
            <person name="Lee Y.-H."/>
            <person name="Miyara I."/>
            <person name="Moore N."/>
            <person name="Neumann U."/>
            <person name="Nordstroem K."/>
            <person name="Panaccione D.G."/>
            <person name="Panstruga R."/>
            <person name="Place M."/>
            <person name="Proctor R.H."/>
            <person name="Prusky D."/>
            <person name="Rech G."/>
            <person name="Reinhardt R."/>
            <person name="Rollins J.A."/>
            <person name="Rounsley S."/>
            <person name="Schardl C.L."/>
            <person name="Schwartz D.C."/>
            <person name="Shenoy N."/>
            <person name="Shirasu K."/>
            <person name="Sikhakolli U.R."/>
            <person name="Stueber K."/>
            <person name="Sukno S.A."/>
            <person name="Sweigard J.A."/>
            <person name="Takano Y."/>
            <person name="Takahara H."/>
            <person name="Trail F."/>
            <person name="van der Does H.C."/>
            <person name="Voll L.M."/>
            <person name="Will I."/>
            <person name="Young S."/>
            <person name="Zeng Q."/>
            <person name="Zhang J."/>
            <person name="Zhou S."/>
            <person name="Dickman M.B."/>
            <person name="Schulze-Lefert P."/>
            <person name="Ver Loren van Themaat E."/>
            <person name="Ma L.-J."/>
            <person name="Vaillancourt L.J."/>
        </authorList>
    </citation>
    <scope>NUCLEOTIDE SEQUENCE [LARGE SCALE GENOMIC DNA]</scope>
    <source>
        <strain evidence="2">IMI 349063</strain>
    </source>
</reference>
<proteinExistence type="predicted"/>
<protein>
    <submittedName>
        <fullName evidence="1">Uncharacterized protein</fullName>
    </submittedName>
</protein>
<dbReference type="Proteomes" id="UP000007174">
    <property type="component" value="Unassembled WGS sequence"/>
</dbReference>
<evidence type="ECO:0000313" key="1">
    <source>
        <dbReference type="EMBL" id="CCF42488.1"/>
    </source>
</evidence>
<evidence type="ECO:0000313" key="2">
    <source>
        <dbReference type="Proteomes" id="UP000007174"/>
    </source>
</evidence>
<sequence length="172" mass="19605">MRWEKWDVGVGLELGTWSVNQYPFLRKKRSAGEGWLEVVRFALVLGTTTATTRYPAEIKYPYQVLPTHPNSYTPTTVLLATCWLDSCFPLTECTYSISHKVICGDRHNRGLLLTPITLYDVASCEYLPCRPARPVHGHQPIEVYSVESGRPVWIVPLPRWCGPRSRMRELAG</sequence>
<accession>H1VQI2</accession>
<name>H1VQI2_COLHI</name>
<dbReference type="EMBL" id="CACQ02005426">
    <property type="protein sequence ID" value="CCF42488.1"/>
    <property type="molecule type" value="Genomic_DNA"/>
</dbReference>
<dbReference type="AlphaFoldDB" id="H1VQI2"/>
<organism evidence="1 2">
    <name type="scientific">Colletotrichum higginsianum (strain IMI 349063)</name>
    <name type="common">Crucifer anthracnose fungus</name>
    <dbReference type="NCBI Taxonomy" id="759273"/>
    <lineage>
        <taxon>Eukaryota</taxon>
        <taxon>Fungi</taxon>
        <taxon>Dikarya</taxon>
        <taxon>Ascomycota</taxon>
        <taxon>Pezizomycotina</taxon>
        <taxon>Sordariomycetes</taxon>
        <taxon>Hypocreomycetidae</taxon>
        <taxon>Glomerellales</taxon>
        <taxon>Glomerellaceae</taxon>
        <taxon>Colletotrichum</taxon>
        <taxon>Colletotrichum destructivum species complex</taxon>
    </lineage>
</organism>
<gene>
    <name evidence="1" type="ORF">CH063_12471</name>
</gene>